<evidence type="ECO:0000313" key="3">
    <source>
        <dbReference type="Proteomes" id="UP000009026"/>
    </source>
</evidence>
<dbReference type="Pfam" id="PF09543">
    <property type="entry name" value="DUF2379"/>
    <property type="match status" value="1"/>
</dbReference>
<dbReference type="eggNOG" id="ENOG5031GSH">
    <property type="taxonomic scope" value="Bacteria"/>
</dbReference>
<proteinExistence type="predicted"/>
<feature type="domain" description="DUSAM" evidence="1">
    <location>
        <begin position="6"/>
        <end position="121"/>
    </location>
</feature>
<evidence type="ECO:0000313" key="2">
    <source>
        <dbReference type="EMBL" id="AKQ68937.1"/>
    </source>
</evidence>
<sequence>MAESIDWDPVRELARRVDEGESLSLTAEVRALLHRSAREVGISDEEARAAVSGVATATDLLLETRRRIRDGSQRLMRALTGARRLRDAGDVAGARALLEGVLAAEPVPLYREQAEMALDDLE</sequence>
<protein>
    <recommendedName>
        <fullName evidence="1">DUSAM domain-containing protein</fullName>
    </recommendedName>
</protein>
<dbReference type="PATRIC" id="fig|1297742.4.peg.5945"/>
<dbReference type="EMBL" id="CP012109">
    <property type="protein sequence ID" value="AKQ68937.1"/>
    <property type="molecule type" value="Genomic_DNA"/>
</dbReference>
<dbReference type="AlphaFoldDB" id="A0A0H4XL09"/>
<accession>A0A0H4XL09</accession>
<evidence type="ECO:0000259" key="1">
    <source>
        <dbReference type="Pfam" id="PF09543"/>
    </source>
</evidence>
<name>A0A0H4XL09_9BACT</name>
<dbReference type="RefSeq" id="WP_002635168.1">
    <property type="nucleotide sequence ID" value="NZ_CP012109.1"/>
</dbReference>
<organism evidence="2 3">
    <name type="scientific">Pseudomyxococcus hansupus</name>
    <dbReference type="NCBI Taxonomy" id="1297742"/>
    <lineage>
        <taxon>Bacteria</taxon>
        <taxon>Pseudomonadati</taxon>
        <taxon>Myxococcota</taxon>
        <taxon>Myxococcia</taxon>
        <taxon>Myxococcales</taxon>
        <taxon>Cystobacterineae</taxon>
        <taxon>Myxococcaceae</taxon>
        <taxon>Pseudomyxococcus</taxon>
    </lineage>
</organism>
<reference evidence="2 3" key="1">
    <citation type="journal article" date="2016" name="PLoS ONE">
        <title>Complete Genome Sequence and Comparative Genomics of a Novel Myxobacterium Myxococcus hansupus.</title>
        <authorList>
            <person name="Sharma G."/>
            <person name="Narwani T."/>
            <person name="Subramanian S."/>
        </authorList>
    </citation>
    <scope>NUCLEOTIDE SEQUENCE [LARGE SCALE GENOMIC DNA]</scope>
    <source>
        <strain evidence="3">mixupus</strain>
    </source>
</reference>
<dbReference type="NCBIfam" id="TIGR02267">
    <property type="entry name" value="DUSAM domain"/>
    <property type="match status" value="1"/>
</dbReference>
<dbReference type="OrthoDB" id="5519273at2"/>
<gene>
    <name evidence="2" type="ORF">A176_005849</name>
</gene>
<dbReference type="KEGG" id="mym:A176_005849"/>
<dbReference type="Proteomes" id="UP000009026">
    <property type="component" value="Chromosome"/>
</dbReference>
<dbReference type="InterPro" id="IPR011753">
    <property type="entry name" value="DUSAM_dom"/>
</dbReference>
<keyword evidence="3" id="KW-1185">Reference proteome</keyword>